<dbReference type="Proteomes" id="UP000275530">
    <property type="component" value="Unassembled WGS sequence"/>
</dbReference>
<feature type="region of interest" description="Disordered" evidence="1">
    <location>
        <begin position="42"/>
        <end position="65"/>
    </location>
</feature>
<name>A0A6M7TTT6_9HYPH</name>
<organism evidence="2 3">
    <name type="scientific">Mesorhizobium jarvisii</name>
    <dbReference type="NCBI Taxonomy" id="1777867"/>
    <lineage>
        <taxon>Bacteria</taxon>
        <taxon>Pseudomonadati</taxon>
        <taxon>Pseudomonadota</taxon>
        <taxon>Alphaproteobacteria</taxon>
        <taxon>Hyphomicrobiales</taxon>
        <taxon>Phyllobacteriaceae</taxon>
        <taxon>Mesorhizobium</taxon>
    </lineage>
</organism>
<accession>A0A6M7TTT6</accession>
<comment type="caution">
    <text evidence="2">The sequence shown here is derived from an EMBL/GenBank/DDBJ whole genome shotgun (WGS) entry which is preliminary data.</text>
</comment>
<proteinExistence type="predicted"/>
<gene>
    <name evidence="2" type="ORF">D3242_28395</name>
</gene>
<protein>
    <submittedName>
        <fullName evidence="2">Uncharacterized protein</fullName>
    </submittedName>
</protein>
<dbReference type="RefSeq" id="WP_064982488.1">
    <property type="nucleotide sequence ID" value="NZ_CP033508.1"/>
</dbReference>
<evidence type="ECO:0000313" key="2">
    <source>
        <dbReference type="EMBL" id="RJT29532.1"/>
    </source>
</evidence>
<reference evidence="2 3" key="1">
    <citation type="submission" date="2018-09" db="EMBL/GenBank/DDBJ databases">
        <title>Mesorhizobium carmichaelinearum sp. nov. isolated from Carmichaelinea spp. root nodules in New Zealand.</title>
        <authorList>
            <person name="De Meyer S.E."/>
        </authorList>
    </citation>
    <scope>NUCLEOTIDE SEQUENCE [LARGE SCALE GENOMIC DNA]</scope>
    <source>
        <strain evidence="2 3">LMG 28313</strain>
    </source>
</reference>
<sequence length="245" mass="27743">MARKSAVSKAIYTRHIRLYRYLNDAWIFTALLRPELKTRADKLRSSKSKAKKPYPVPKRKGTVTSRRRDEDIGLIFYAQHERGVFETNIVSMVSRVEAFIQECIAIAASTFPAKLSVLADKSGIPLDLFLEHGDRDDVIRRFVELKCEGLMFGKPSEYLDKAAKVLSIELEPETVRAFIEIKASRDIIIHNSGLINKLYVEKAGDKRRGDAGEELVIDDAYFRHVIVTLKALAGAIQSKTEAVYK</sequence>
<dbReference type="EMBL" id="QZXA01000014">
    <property type="protein sequence ID" value="RJT29532.1"/>
    <property type="molecule type" value="Genomic_DNA"/>
</dbReference>
<evidence type="ECO:0000313" key="3">
    <source>
        <dbReference type="Proteomes" id="UP000275530"/>
    </source>
</evidence>
<dbReference type="AlphaFoldDB" id="A0A6M7TTT6"/>
<feature type="compositionally biased region" description="Basic residues" evidence="1">
    <location>
        <begin position="45"/>
        <end position="61"/>
    </location>
</feature>
<keyword evidence="3" id="KW-1185">Reference proteome</keyword>
<evidence type="ECO:0000256" key="1">
    <source>
        <dbReference type="SAM" id="MobiDB-lite"/>
    </source>
</evidence>